<dbReference type="AlphaFoldDB" id="A0A7R9KGD9"/>
<dbReference type="GO" id="GO:0045944">
    <property type="term" value="P:positive regulation of transcription by RNA polymerase II"/>
    <property type="evidence" value="ECO:0007669"/>
    <property type="project" value="TreeGrafter"/>
</dbReference>
<accession>A0A7R9KGD9</accession>
<evidence type="ECO:0000313" key="11">
    <source>
        <dbReference type="Proteomes" id="UP000759131"/>
    </source>
</evidence>
<keyword evidence="6" id="KW-0804">Transcription</keyword>
<dbReference type="PROSITE" id="PS51030">
    <property type="entry name" value="NUCLEAR_REC_DBD_2"/>
    <property type="match status" value="1"/>
</dbReference>
<dbReference type="PROSITE" id="PS00031">
    <property type="entry name" value="NUCLEAR_REC_DBD_1"/>
    <property type="match status" value="1"/>
</dbReference>
<dbReference type="EMBL" id="OC855183">
    <property type="protein sequence ID" value="CAD7621427.1"/>
    <property type="molecule type" value="Genomic_DNA"/>
</dbReference>
<dbReference type="Pfam" id="PF00105">
    <property type="entry name" value="zf-C4"/>
    <property type="match status" value="1"/>
</dbReference>
<dbReference type="GO" id="GO:0000978">
    <property type="term" value="F:RNA polymerase II cis-regulatory region sequence-specific DNA binding"/>
    <property type="evidence" value="ECO:0007669"/>
    <property type="project" value="TreeGrafter"/>
</dbReference>
<keyword evidence="3" id="KW-0862">Zinc</keyword>
<dbReference type="PANTHER" id="PTHR24082:SF283">
    <property type="entry name" value="NUCLEAR HORMONE RECEPTOR HR96"/>
    <property type="match status" value="1"/>
</dbReference>
<dbReference type="GO" id="GO:0030154">
    <property type="term" value="P:cell differentiation"/>
    <property type="evidence" value="ECO:0007669"/>
    <property type="project" value="TreeGrafter"/>
</dbReference>
<reference evidence="10" key="1">
    <citation type="submission" date="2020-11" db="EMBL/GenBank/DDBJ databases">
        <authorList>
            <person name="Tran Van P."/>
        </authorList>
    </citation>
    <scope>NUCLEOTIDE SEQUENCE</scope>
</reference>
<dbReference type="EMBL" id="CAJPIZ010000608">
    <property type="protein sequence ID" value="CAG2101857.1"/>
    <property type="molecule type" value="Genomic_DNA"/>
</dbReference>
<keyword evidence="8" id="KW-0539">Nucleus</keyword>
<dbReference type="InterPro" id="IPR013088">
    <property type="entry name" value="Znf_NHR/GATA"/>
</dbReference>
<dbReference type="SUPFAM" id="SSF57716">
    <property type="entry name" value="Glucocorticoid receptor-like (DNA-binding domain)"/>
    <property type="match status" value="1"/>
</dbReference>
<evidence type="ECO:0000256" key="3">
    <source>
        <dbReference type="ARBA" id="ARBA00022833"/>
    </source>
</evidence>
<keyword evidence="7" id="KW-0675">Receptor</keyword>
<evidence type="ECO:0000256" key="7">
    <source>
        <dbReference type="ARBA" id="ARBA00023170"/>
    </source>
</evidence>
<dbReference type="PANTHER" id="PTHR24082">
    <property type="entry name" value="NUCLEAR HORMONE RECEPTOR"/>
    <property type="match status" value="1"/>
</dbReference>
<keyword evidence="5" id="KW-0238">DNA-binding</keyword>
<sequence length="333" mass="38804">MLESNETMNRKLCDKNLHKICEVCGDKERGRNFGVITCESCKAFFRRFGLRDKLINICPSNGNCIINPLTRRICQKCRLQKCFAVGMRKEFIRTDEQNEERKEIIRENKLKREKCNDLTDSSVSSVYSFTDSSNDLIIFNDNKEKDILNELLDNTIDFTLDEISDVGNSITDTIIDETFVVIMDINEKCENTAIVPMFREITDYNGLNELENNRISGLSSAAVLFEHKMSDNIIQDDANTIMLTAIMFYNPNRPNITHKQTVKLEQQLYIYLLQRYLLWKHRSDSESRVKLQKLMLSLKVLNTLNELEIKFGVPNYKNIQQYMGPLVKEIYDL</sequence>
<organism evidence="10">
    <name type="scientific">Medioppia subpectinata</name>
    <dbReference type="NCBI Taxonomy" id="1979941"/>
    <lineage>
        <taxon>Eukaryota</taxon>
        <taxon>Metazoa</taxon>
        <taxon>Ecdysozoa</taxon>
        <taxon>Arthropoda</taxon>
        <taxon>Chelicerata</taxon>
        <taxon>Arachnida</taxon>
        <taxon>Acari</taxon>
        <taxon>Acariformes</taxon>
        <taxon>Sarcoptiformes</taxon>
        <taxon>Oribatida</taxon>
        <taxon>Brachypylina</taxon>
        <taxon>Oppioidea</taxon>
        <taxon>Oppiidae</taxon>
        <taxon>Medioppia</taxon>
    </lineage>
</organism>
<dbReference type="SMART" id="SM00399">
    <property type="entry name" value="ZnF_C4"/>
    <property type="match status" value="1"/>
</dbReference>
<dbReference type="GO" id="GO:0000122">
    <property type="term" value="P:negative regulation of transcription by RNA polymerase II"/>
    <property type="evidence" value="ECO:0007669"/>
    <property type="project" value="TreeGrafter"/>
</dbReference>
<keyword evidence="1" id="KW-0479">Metal-binding</keyword>
<proteinExistence type="predicted"/>
<dbReference type="Gene3D" id="3.30.50.10">
    <property type="entry name" value="Erythroid Transcription Factor GATA-1, subunit A"/>
    <property type="match status" value="1"/>
</dbReference>
<protein>
    <recommendedName>
        <fullName evidence="9">Nuclear receptor domain-containing protein</fullName>
    </recommendedName>
</protein>
<evidence type="ECO:0000256" key="4">
    <source>
        <dbReference type="ARBA" id="ARBA00023015"/>
    </source>
</evidence>
<evidence type="ECO:0000256" key="6">
    <source>
        <dbReference type="ARBA" id="ARBA00023163"/>
    </source>
</evidence>
<evidence type="ECO:0000256" key="2">
    <source>
        <dbReference type="ARBA" id="ARBA00022771"/>
    </source>
</evidence>
<evidence type="ECO:0000256" key="1">
    <source>
        <dbReference type="ARBA" id="ARBA00022723"/>
    </source>
</evidence>
<keyword evidence="4" id="KW-0805">Transcription regulation</keyword>
<evidence type="ECO:0000259" key="9">
    <source>
        <dbReference type="PROSITE" id="PS51030"/>
    </source>
</evidence>
<dbReference type="SUPFAM" id="SSF48508">
    <property type="entry name" value="Nuclear receptor ligand-binding domain"/>
    <property type="match status" value="1"/>
</dbReference>
<dbReference type="InterPro" id="IPR050234">
    <property type="entry name" value="Nuclear_hormone_rcpt_NR1"/>
</dbReference>
<gene>
    <name evidence="10" type="ORF">OSB1V03_LOCUS1898</name>
</gene>
<dbReference type="Gene3D" id="1.10.565.10">
    <property type="entry name" value="Retinoid X Receptor"/>
    <property type="match status" value="1"/>
</dbReference>
<dbReference type="GO" id="GO:0004879">
    <property type="term" value="F:nuclear receptor activity"/>
    <property type="evidence" value="ECO:0007669"/>
    <property type="project" value="TreeGrafter"/>
</dbReference>
<evidence type="ECO:0000256" key="5">
    <source>
        <dbReference type="ARBA" id="ARBA00023125"/>
    </source>
</evidence>
<dbReference type="GO" id="GO:0008270">
    <property type="term" value="F:zinc ion binding"/>
    <property type="evidence" value="ECO:0007669"/>
    <property type="project" value="UniProtKB-KW"/>
</dbReference>
<dbReference type="OrthoDB" id="6247587at2759"/>
<keyword evidence="2" id="KW-0863">Zinc-finger</keyword>
<keyword evidence="11" id="KW-1185">Reference proteome</keyword>
<dbReference type="Proteomes" id="UP000759131">
    <property type="component" value="Unassembled WGS sequence"/>
</dbReference>
<name>A0A7R9KGD9_9ACAR</name>
<feature type="domain" description="Nuclear receptor" evidence="9">
    <location>
        <begin position="18"/>
        <end position="94"/>
    </location>
</feature>
<dbReference type="PRINTS" id="PR00047">
    <property type="entry name" value="STROIDFINGER"/>
</dbReference>
<evidence type="ECO:0000256" key="8">
    <source>
        <dbReference type="ARBA" id="ARBA00023242"/>
    </source>
</evidence>
<dbReference type="InterPro" id="IPR035500">
    <property type="entry name" value="NHR-like_dom_sf"/>
</dbReference>
<dbReference type="InterPro" id="IPR001628">
    <property type="entry name" value="Znf_hrmn_rcpt"/>
</dbReference>
<evidence type="ECO:0000313" key="10">
    <source>
        <dbReference type="EMBL" id="CAD7621427.1"/>
    </source>
</evidence>